<evidence type="ECO:0000256" key="1">
    <source>
        <dbReference type="SAM" id="MobiDB-lite"/>
    </source>
</evidence>
<feature type="compositionally biased region" description="Polar residues" evidence="1">
    <location>
        <begin position="44"/>
        <end position="53"/>
    </location>
</feature>
<organism evidence="2 3">
    <name type="scientific">Cricetulus griseus</name>
    <name type="common">Chinese hamster</name>
    <name type="synonym">Cricetulus barabensis griseus</name>
    <dbReference type="NCBI Taxonomy" id="10029"/>
    <lineage>
        <taxon>Eukaryota</taxon>
        <taxon>Metazoa</taxon>
        <taxon>Chordata</taxon>
        <taxon>Craniata</taxon>
        <taxon>Vertebrata</taxon>
        <taxon>Euteleostomi</taxon>
        <taxon>Mammalia</taxon>
        <taxon>Eutheria</taxon>
        <taxon>Euarchontoglires</taxon>
        <taxon>Glires</taxon>
        <taxon>Rodentia</taxon>
        <taxon>Myomorpha</taxon>
        <taxon>Muroidea</taxon>
        <taxon>Cricetidae</taxon>
        <taxon>Cricetinae</taxon>
        <taxon>Cricetulus</taxon>
    </lineage>
</organism>
<feature type="compositionally biased region" description="Basic and acidic residues" evidence="1">
    <location>
        <begin position="32"/>
        <end position="41"/>
    </location>
</feature>
<dbReference type="InParanoid" id="G3ICG8"/>
<name>G3ICG8_CRIGR</name>
<evidence type="ECO:0000313" key="2">
    <source>
        <dbReference type="EMBL" id="EGV96637.1"/>
    </source>
</evidence>
<dbReference type="AlphaFoldDB" id="G3ICG8"/>
<reference evidence="3" key="1">
    <citation type="journal article" date="2011" name="Nat. Biotechnol.">
        <title>The genomic sequence of the Chinese hamster ovary (CHO)-K1 cell line.</title>
        <authorList>
            <person name="Xu X."/>
            <person name="Nagarajan H."/>
            <person name="Lewis N.E."/>
            <person name="Pan S."/>
            <person name="Cai Z."/>
            <person name="Liu X."/>
            <person name="Chen W."/>
            <person name="Xie M."/>
            <person name="Wang W."/>
            <person name="Hammond S."/>
            <person name="Andersen M.R."/>
            <person name="Neff N."/>
            <person name="Passarelli B."/>
            <person name="Koh W."/>
            <person name="Fan H.C."/>
            <person name="Wang J."/>
            <person name="Gui Y."/>
            <person name="Lee K.H."/>
            <person name="Betenbaugh M.J."/>
            <person name="Quake S.R."/>
            <person name="Famili I."/>
            <person name="Palsson B.O."/>
            <person name="Wang J."/>
        </authorList>
    </citation>
    <scope>NUCLEOTIDE SEQUENCE [LARGE SCALE GENOMIC DNA]</scope>
    <source>
        <strain evidence="3">CHO K1 cell line</strain>
    </source>
</reference>
<protein>
    <submittedName>
        <fullName evidence="2">Uncharacterized protein</fullName>
    </submittedName>
</protein>
<dbReference type="EMBL" id="JH001923">
    <property type="protein sequence ID" value="EGV96637.1"/>
    <property type="molecule type" value="Genomic_DNA"/>
</dbReference>
<accession>G3ICG8</accession>
<evidence type="ECO:0000313" key="3">
    <source>
        <dbReference type="Proteomes" id="UP000001075"/>
    </source>
</evidence>
<feature type="region of interest" description="Disordered" evidence="1">
    <location>
        <begin position="19"/>
        <end position="53"/>
    </location>
</feature>
<dbReference type="Proteomes" id="UP000001075">
    <property type="component" value="Unassembled WGS sequence"/>
</dbReference>
<feature type="compositionally biased region" description="Low complexity" evidence="1">
    <location>
        <begin position="19"/>
        <end position="31"/>
    </location>
</feature>
<proteinExistence type="predicted"/>
<sequence>MNKEYGILTMNIVTYAPTAGASQASSSQQKGSYEKESHVPESKFSVTTKGRSH</sequence>
<gene>
    <name evidence="2" type="ORF">I79_021366</name>
</gene>